<dbReference type="Gramene" id="OB06G25540.1">
    <property type="protein sequence ID" value="OB06G25540.1"/>
    <property type="gene ID" value="OB06G25540"/>
</dbReference>
<dbReference type="HOGENOM" id="CLU_2365776_0_0_1"/>
<dbReference type="EnsemblPlants" id="OB06G25540.1">
    <property type="protein sequence ID" value="OB06G25540.1"/>
    <property type="gene ID" value="OB06G25540"/>
</dbReference>
<protein>
    <submittedName>
        <fullName evidence="1">Uncharacterized protein</fullName>
    </submittedName>
</protein>
<dbReference type="Proteomes" id="UP000006038">
    <property type="component" value="Chromosome 6"/>
</dbReference>
<organism evidence="1">
    <name type="scientific">Oryza brachyantha</name>
    <name type="common">malo sina</name>
    <dbReference type="NCBI Taxonomy" id="4533"/>
    <lineage>
        <taxon>Eukaryota</taxon>
        <taxon>Viridiplantae</taxon>
        <taxon>Streptophyta</taxon>
        <taxon>Embryophyta</taxon>
        <taxon>Tracheophyta</taxon>
        <taxon>Spermatophyta</taxon>
        <taxon>Magnoliopsida</taxon>
        <taxon>Liliopsida</taxon>
        <taxon>Poales</taxon>
        <taxon>Poaceae</taxon>
        <taxon>BOP clade</taxon>
        <taxon>Oryzoideae</taxon>
        <taxon>Oryzeae</taxon>
        <taxon>Oryzinae</taxon>
        <taxon>Oryza</taxon>
    </lineage>
</organism>
<reference evidence="1" key="1">
    <citation type="journal article" date="2013" name="Nat. Commun.">
        <title>Whole-genome sequencing of Oryza brachyantha reveals mechanisms underlying Oryza genome evolution.</title>
        <authorList>
            <person name="Chen J."/>
            <person name="Huang Q."/>
            <person name="Gao D."/>
            <person name="Wang J."/>
            <person name="Lang Y."/>
            <person name="Liu T."/>
            <person name="Li B."/>
            <person name="Bai Z."/>
            <person name="Luis Goicoechea J."/>
            <person name="Liang C."/>
            <person name="Chen C."/>
            <person name="Zhang W."/>
            <person name="Sun S."/>
            <person name="Liao Y."/>
            <person name="Zhang X."/>
            <person name="Yang L."/>
            <person name="Song C."/>
            <person name="Wang M."/>
            <person name="Shi J."/>
            <person name="Liu G."/>
            <person name="Liu J."/>
            <person name="Zhou H."/>
            <person name="Zhou W."/>
            <person name="Yu Q."/>
            <person name="An N."/>
            <person name="Chen Y."/>
            <person name="Cai Q."/>
            <person name="Wang B."/>
            <person name="Liu B."/>
            <person name="Min J."/>
            <person name="Huang Y."/>
            <person name="Wu H."/>
            <person name="Li Z."/>
            <person name="Zhang Y."/>
            <person name="Yin Y."/>
            <person name="Song W."/>
            <person name="Jiang J."/>
            <person name="Jackson S.A."/>
            <person name="Wing R.A."/>
            <person name="Wang J."/>
            <person name="Chen M."/>
        </authorList>
    </citation>
    <scope>NUCLEOTIDE SEQUENCE [LARGE SCALE GENOMIC DNA]</scope>
    <source>
        <strain evidence="1">cv. IRGC 101232</strain>
    </source>
</reference>
<evidence type="ECO:0000313" key="1">
    <source>
        <dbReference type="EnsemblPlants" id="OB06G25540.1"/>
    </source>
</evidence>
<keyword evidence="2" id="KW-1185">Reference proteome</keyword>
<dbReference type="AlphaFoldDB" id="J3MEW0"/>
<accession>J3MEW0</accession>
<evidence type="ECO:0000313" key="2">
    <source>
        <dbReference type="Proteomes" id="UP000006038"/>
    </source>
</evidence>
<sequence length="96" mass="10673">MDVVGLGLEVPVRPPRAPVQEHRQWLPRAVEREVEHGLDPRHLDAVARRHAELGKLAAMAATRPARAEVQGLELGVLVLHHDAEKFPPPPPRMAQK</sequence>
<proteinExistence type="predicted"/>
<name>J3MEW0_ORYBR</name>
<reference evidence="1" key="2">
    <citation type="submission" date="2013-04" db="UniProtKB">
        <authorList>
            <consortium name="EnsemblPlants"/>
        </authorList>
    </citation>
    <scope>IDENTIFICATION</scope>
</reference>